<name>A0A429ZIQ1_9ENTE</name>
<dbReference type="PANTHER" id="PTHR30250">
    <property type="entry name" value="PST FAMILY PREDICTED COLANIC ACID TRANSPORTER"/>
    <property type="match status" value="1"/>
</dbReference>
<evidence type="ECO:0000256" key="4">
    <source>
        <dbReference type="ARBA" id="ARBA00022989"/>
    </source>
</evidence>
<dbReference type="PANTHER" id="PTHR30250:SF11">
    <property type="entry name" value="O-ANTIGEN TRANSPORTER-RELATED"/>
    <property type="match status" value="1"/>
</dbReference>
<dbReference type="Proteomes" id="UP000288490">
    <property type="component" value="Unassembled WGS sequence"/>
</dbReference>
<feature type="transmembrane region" description="Helical" evidence="6">
    <location>
        <begin position="125"/>
        <end position="145"/>
    </location>
</feature>
<feature type="transmembrane region" description="Helical" evidence="6">
    <location>
        <begin position="322"/>
        <end position="345"/>
    </location>
</feature>
<keyword evidence="2" id="KW-1003">Cell membrane</keyword>
<feature type="transmembrane region" description="Helical" evidence="6">
    <location>
        <begin position="46"/>
        <end position="68"/>
    </location>
</feature>
<organism evidence="7 8">
    <name type="scientific">Vagococcus bubulae</name>
    <dbReference type="NCBI Taxonomy" id="1977868"/>
    <lineage>
        <taxon>Bacteria</taxon>
        <taxon>Bacillati</taxon>
        <taxon>Bacillota</taxon>
        <taxon>Bacilli</taxon>
        <taxon>Lactobacillales</taxon>
        <taxon>Enterococcaceae</taxon>
        <taxon>Vagococcus</taxon>
    </lineage>
</organism>
<evidence type="ECO:0000256" key="1">
    <source>
        <dbReference type="ARBA" id="ARBA00004651"/>
    </source>
</evidence>
<dbReference type="GO" id="GO:0005886">
    <property type="term" value="C:plasma membrane"/>
    <property type="evidence" value="ECO:0007669"/>
    <property type="project" value="UniProtKB-SubCell"/>
</dbReference>
<evidence type="ECO:0000256" key="3">
    <source>
        <dbReference type="ARBA" id="ARBA00022692"/>
    </source>
</evidence>
<keyword evidence="4 6" id="KW-1133">Transmembrane helix</keyword>
<dbReference type="Pfam" id="PF13440">
    <property type="entry name" value="Polysacc_synt_3"/>
    <property type="match status" value="1"/>
</dbReference>
<gene>
    <name evidence="7" type="ORF">CBF36_07030</name>
</gene>
<sequence length="352" mass="40940">MLATLFDISWFYYGIEDFKIISLINFIIKIISFLCILFFIKNTDDLWLYFLIQSISILISNISLWLFLKKYIRWIRPSIKKSLKHFKPALKYFIGKISISLYTNLNKTLLGILVSSIAVGLYSSSLQLITIFVTLIGTMDTVLMPHMTKLFSNNNYKKMIQTMEKTIDLQFFMSVPLMFGILAINRQMIPWFFGSDFMLLNKTVPIFSPLVIIMPLGISIVRQYLIPRNRIREFNISVIISAIISVLLNILLLPVLGIYGSIISTLIAECVVTLIRLVDLKKHTDFQFNVRNIIFYFLCSLIMYFIVLFFTKHMPSEIFTTILQGILGIFVYFILTAIFKVNVVIKLKNKEW</sequence>
<feature type="transmembrane region" description="Helical" evidence="6">
    <location>
        <begin position="204"/>
        <end position="222"/>
    </location>
</feature>
<evidence type="ECO:0000256" key="6">
    <source>
        <dbReference type="SAM" id="Phobius"/>
    </source>
</evidence>
<dbReference type="InterPro" id="IPR050833">
    <property type="entry name" value="Poly_Biosynth_Transport"/>
</dbReference>
<proteinExistence type="predicted"/>
<keyword evidence="3 6" id="KW-0812">Transmembrane</keyword>
<feature type="transmembrane region" description="Helical" evidence="6">
    <location>
        <begin position="234"/>
        <end position="252"/>
    </location>
</feature>
<keyword evidence="8" id="KW-1185">Reference proteome</keyword>
<evidence type="ECO:0000256" key="2">
    <source>
        <dbReference type="ARBA" id="ARBA00022475"/>
    </source>
</evidence>
<evidence type="ECO:0000313" key="8">
    <source>
        <dbReference type="Proteomes" id="UP000288490"/>
    </source>
</evidence>
<dbReference type="EMBL" id="NGJT01000011">
    <property type="protein sequence ID" value="RST93571.1"/>
    <property type="molecule type" value="Genomic_DNA"/>
</dbReference>
<feature type="transmembrane region" description="Helical" evidence="6">
    <location>
        <begin position="258"/>
        <end position="278"/>
    </location>
</feature>
<feature type="transmembrane region" description="Helical" evidence="6">
    <location>
        <begin position="20"/>
        <end position="40"/>
    </location>
</feature>
<evidence type="ECO:0000313" key="7">
    <source>
        <dbReference type="EMBL" id="RST93571.1"/>
    </source>
</evidence>
<feature type="transmembrane region" description="Helical" evidence="6">
    <location>
        <begin position="290"/>
        <end position="310"/>
    </location>
</feature>
<feature type="transmembrane region" description="Helical" evidence="6">
    <location>
        <begin position="166"/>
        <end position="184"/>
    </location>
</feature>
<reference evidence="7 8" key="1">
    <citation type="submission" date="2017-05" db="EMBL/GenBank/DDBJ databases">
        <title>Vagococcus spp. assemblies.</title>
        <authorList>
            <person name="Gulvik C.A."/>
        </authorList>
    </citation>
    <scope>NUCLEOTIDE SEQUENCE [LARGE SCALE GENOMIC DNA]</scope>
    <source>
        <strain evidence="7 8">SS1994</strain>
    </source>
</reference>
<comment type="subcellular location">
    <subcellularLocation>
        <location evidence="1">Cell membrane</location>
        <topology evidence="1">Multi-pass membrane protein</topology>
    </subcellularLocation>
</comment>
<comment type="caution">
    <text evidence="7">The sequence shown here is derived from an EMBL/GenBank/DDBJ whole genome shotgun (WGS) entry which is preliminary data.</text>
</comment>
<dbReference type="AlphaFoldDB" id="A0A429ZIQ1"/>
<protein>
    <submittedName>
        <fullName evidence="7">Uncharacterized protein</fullName>
    </submittedName>
</protein>
<accession>A0A429ZIQ1</accession>
<keyword evidence="5 6" id="KW-0472">Membrane</keyword>
<dbReference type="RefSeq" id="WP_165865412.1">
    <property type="nucleotide sequence ID" value="NZ_NGJT01000011.1"/>
</dbReference>
<evidence type="ECO:0000256" key="5">
    <source>
        <dbReference type="ARBA" id="ARBA00023136"/>
    </source>
</evidence>